<sequence length="308" mass="30989">MPRTRSVTVRAPAKVNLQLSVGGLREDGFHELANVYLAVSGYDEITATPADRLSLTVSGAGAERVPTDESNLAARAAMLLAKHSGAEPNVRIHITKHLPVAGGMAGGSADAAGALVACEALWNLGVTRAELASLSAELGSDVPFSVLGGAALGLGRGEQLTPLDCGATYHWVFAIAGFGLSTPAVYAAQDRHRQEAELPFTAADMPVPQPSAQLLDALAAGDPQALAASLSNDLESVATAMQPDLAKTLAAGRASGALAGMLCGTGATTGFLAADAGAAEHIAEQLMASGTCSSTLVAHGPVPGPVLL</sequence>
<dbReference type="NCBIfam" id="TIGR00154">
    <property type="entry name" value="ispE"/>
    <property type="match status" value="1"/>
</dbReference>
<evidence type="ECO:0000256" key="2">
    <source>
        <dbReference type="ARBA" id="ARBA00012052"/>
    </source>
</evidence>
<evidence type="ECO:0000256" key="1">
    <source>
        <dbReference type="ARBA" id="ARBA00009684"/>
    </source>
</evidence>
<comment type="pathway">
    <text evidence="9">Isoprenoid biosynthesis; isopentenyl diphosphate biosynthesis via DXP pathway; isopentenyl diphosphate from 1-deoxy-D-xylulose 5-phosphate: step 3/6.</text>
</comment>
<gene>
    <name evidence="9" type="primary">ispE</name>
    <name evidence="12" type="ORF">OG863_40405</name>
</gene>
<dbReference type="Gene3D" id="3.30.230.10">
    <property type="match status" value="1"/>
</dbReference>
<keyword evidence="4 9" id="KW-0808">Transferase</keyword>
<dbReference type="NCBIfam" id="NF002870">
    <property type="entry name" value="PRK03188.1"/>
    <property type="match status" value="1"/>
</dbReference>
<dbReference type="EC" id="2.7.1.148" evidence="2 9"/>
<evidence type="ECO:0000256" key="7">
    <source>
        <dbReference type="ARBA" id="ARBA00022840"/>
    </source>
</evidence>
<dbReference type="EMBL" id="CP109106">
    <property type="protein sequence ID" value="WSB73698.1"/>
    <property type="molecule type" value="Genomic_DNA"/>
</dbReference>
<dbReference type="Gene3D" id="3.30.70.890">
    <property type="entry name" value="GHMP kinase, C-terminal domain"/>
    <property type="match status" value="1"/>
</dbReference>
<dbReference type="PANTHER" id="PTHR43527">
    <property type="entry name" value="4-DIPHOSPHOCYTIDYL-2-C-METHYL-D-ERYTHRITOL KINASE, CHLOROPLASTIC"/>
    <property type="match status" value="1"/>
</dbReference>
<reference evidence="12 13" key="1">
    <citation type="submission" date="2022-10" db="EMBL/GenBank/DDBJ databases">
        <title>The complete genomes of actinobacterial strains from the NBC collection.</title>
        <authorList>
            <person name="Joergensen T.S."/>
            <person name="Alvarez Arevalo M."/>
            <person name="Sterndorff E.B."/>
            <person name="Faurdal D."/>
            <person name="Vuksanovic O."/>
            <person name="Mourched A.-S."/>
            <person name="Charusanti P."/>
            <person name="Shaw S."/>
            <person name="Blin K."/>
            <person name="Weber T."/>
        </authorList>
    </citation>
    <scope>NUCLEOTIDE SEQUENCE [LARGE SCALE GENOMIC DNA]</scope>
    <source>
        <strain evidence="12 13">NBC 01774</strain>
    </source>
</reference>
<evidence type="ECO:0000256" key="3">
    <source>
        <dbReference type="ARBA" id="ARBA00017473"/>
    </source>
</evidence>
<feature type="binding site" evidence="9">
    <location>
        <begin position="99"/>
        <end position="109"/>
    </location>
    <ligand>
        <name>ATP</name>
        <dbReference type="ChEBI" id="CHEBI:30616"/>
    </ligand>
</feature>
<evidence type="ECO:0000313" key="13">
    <source>
        <dbReference type="Proteomes" id="UP001344251"/>
    </source>
</evidence>
<keyword evidence="9" id="KW-0414">Isoprene biosynthesis</keyword>
<name>A0ABZ1FUS6_9ACTN</name>
<proteinExistence type="inferred from homology"/>
<dbReference type="PIRSF" id="PIRSF010376">
    <property type="entry name" value="IspE"/>
    <property type="match status" value="1"/>
</dbReference>
<evidence type="ECO:0000259" key="11">
    <source>
        <dbReference type="Pfam" id="PF08544"/>
    </source>
</evidence>
<feature type="domain" description="GHMP kinase N-terminal" evidence="10">
    <location>
        <begin position="71"/>
        <end position="149"/>
    </location>
</feature>
<comment type="similarity">
    <text evidence="1 9">Belongs to the GHMP kinase family. IspE subfamily.</text>
</comment>
<dbReference type="Pfam" id="PF08544">
    <property type="entry name" value="GHMP_kinases_C"/>
    <property type="match status" value="1"/>
</dbReference>
<dbReference type="RefSeq" id="WP_326623327.1">
    <property type="nucleotide sequence ID" value="NZ_CP109106.1"/>
</dbReference>
<dbReference type="InterPro" id="IPR036554">
    <property type="entry name" value="GHMP_kinase_C_sf"/>
</dbReference>
<accession>A0ABZ1FUS6</accession>
<dbReference type="InterPro" id="IPR013750">
    <property type="entry name" value="GHMP_kinase_C_dom"/>
</dbReference>
<evidence type="ECO:0000256" key="6">
    <source>
        <dbReference type="ARBA" id="ARBA00022777"/>
    </source>
</evidence>
<comment type="function">
    <text evidence="9">Catalyzes the phosphorylation of the position 2 hydroxy group of 4-diphosphocytidyl-2C-methyl-D-erythritol.</text>
</comment>
<evidence type="ECO:0000256" key="8">
    <source>
        <dbReference type="ARBA" id="ARBA00032554"/>
    </source>
</evidence>
<dbReference type="GO" id="GO:0050515">
    <property type="term" value="F:4-(cytidine 5'-diphospho)-2-C-methyl-D-erythritol kinase activity"/>
    <property type="evidence" value="ECO:0007669"/>
    <property type="project" value="UniProtKB-EC"/>
</dbReference>
<feature type="active site" evidence="9">
    <location>
        <position position="141"/>
    </location>
</feature>
<feature type="active site" evidence="9">
    <location>
        <position position="14"/>
    </location>
</feature>
<evidence type="ECO:0000313" key="12">
    <source>
        <dbReference type="EMBL" id="WSB73698.1"/>
    </source>
</evidence>
<dbReference type="Proteomes" id="UP001344251">
    <property type="component" value="Chromosome"/>
</dbReference>
<protein>
    <recommendedName>
        <fullName evidence="3 9">4-diphosphocytidyl-2-C-methyl-D-erythritol kinase</fullName>
        <shortName evidence="9">CMK</shortName>
        <ecNumber evidence="2 9">2.7.1.148</ecNumber>
    </recommendedName>
    <alternativeName>
        <fullName evidence="8 9">4-(cytidine-5'-diphospho)-2-C-methyl-D-erythritol kinase</fullName>
    </alternativeName>
</protein>
<evidence type="ECO:0000256" key="4">
    <source>
        <dbReference type="ARBA" id="ARBA00022679"/>
    </source>
</evidence>
<organism evidence="12 13">
    <name type="scientific">Streptomyces decoyicus</name>
    <dbReference type="NCBI Taxonomy" id="249567"/>
    <lineage>
        <taxon>Bacteria</taxon>
        <taxon>Bacillati</taxon>
        <taxon>Actinomycetota</taxon>
        <taxon>Actinomycetes</taxon>
        <taxon>Kitasatosporales</taxon>
        <taxon>Streptomycetaceae</taxon>
        <taxon>Streptomyces</taxon>
    </lineage>
</organism>
<dbReference type="InterPro" id="IPR020568">
    <property type="entry name" value="Ribosomal_Su5_D2-typ_SF"/>
</dbReference>
<keyword evidence="13" id="KW-1185">Reference proteome</keyword>
<dbReference type="InterPro" id="IPR006204">
    <property type="entry name" value="GHMP_kinase_N_dom"/>
</dbReference>
<dbReference type="SUPFAM" id="SSF55060">
    <property type="entry name" value="GHMP Kinase, C-terminal domain"/>
    <property type="match status" value="1"/>
</dbReference>
<dbReference type="PANTHER" id="PTHR43527:SF2">
    <property type="entry name" value="4-DIPHOSPHOCYTIDYL-2-C-METHYL-D-ERYTHRITOL KINASE, CHLOROPLASTIC"/>
    <property type="match status" value="1"/>
</dbReference>
<evidence type="ECO:0000256" key="5">
    <source>
        <dbReference type="ARBA" id="ARBA00022741"/>
    </source>
</evidence>
<feature type="domain" description="GHMP kinase C-terminal" evidence="11">
    <location>
        <begin position="215"/>
        <end position="286"/>
    </location>
</feature>
<evidence type="ECO:0000256" key="9">
    <source>
        <dbReference type="HAMAP-Rule" id="MF_00061"/>
    </source>
</evidence>
<evidence type="ECO:0000259" key="10">
    <source>
        <dbReference type="Pfam" id="PF00288"/>
    </source>
</evidence>
<dbReference type="SUPFAM" id="SSF54211">
    <property type="entry name" value="Ribosomal protein S5 domain 2-like"/>
    <property type="match status" value="1"/>
</dbReference>
<comment type="catalytic activity">
    <reaction evidence="9">
        <text>4-CDP-2-C-methyl-D-erythritol + ATP = 4-CDP-2-C-methyl-D-erythritol 2-phosphate + ADP + H(+)</text>
        <dbReference type="Rhea" id="RHEA:18437"/>
        <dbReference type="ChEBI" id="CHEBI:15378"/>
        <dbReference type="ChEBI" id="CHEBI:30616"/>
        <dbReference type="ChEBI" id="CHEBI:57823"/>
        <dbReference type="ChEBI" id="CHEBI:57919"/>
        <dbReference type="ChEBI" id="CHEBI:456216"/>
        <dbReference type="EC" id="2.7.1.148"/>
    </reaction>
</comment>
<dbReference type="Pfam" id="PF00288">
    <property type="entry name" value="GHMP_kinases_N"/>
    <property type="match status" value="1"/>
</dbReference>
<keyword evidence="7 9" id="KW-0067">ATP-binding</keyword>
<dbReference type="InterPro" id="IPR004424">
    <property type="entry name" value="IspE"/>
</dbReference>
<dbReference type="InterPro" id="IPR014721">
    <property type="entry name" value="Ribsml_uS5_D2-typ_fold_subgr"/>
</dbReference>
<keyword evidence="6 9" id="KW-0418">Kinase</keyword>
<dbReference type="HAMAP" id="MF_00061">
    <property type="entry name" value="IspE"/>
    <property type="match status" value="1"/>
</dbReference>
<keyword evidence="5 9" id="KW-0547">Nucleotide-binding</keyword>